<dbReference type="SUPFAM" id="SSF46561">
    <property type="entry name" value="Ribosomal protein L29 (L29p)"/>
    <property type="match status" value="1"/>
</dbReference>
<dbReference type="InterPro" id="IPR036388">
    <property type="entry name" value="WH-like_DNA-bd_sf"/>
</dbReference>
<dbReference type="Gene3D" id="1.10.287.310">
    <property type="match status" value="1"/>
</dbReference>
<dbReference type="HAMAP" id="MF_00374">
    <property type="entry name" value="Ribosomal_uL29"/>
    <property type="match status" value="1"/>
</dbReference>
<dbReference type="HOGENOM" id="CLU_2103374_0_0_2"/>
<evidence type="ECO:0000256" key="1">
    <source>
        <dbReference type="ARBA" id="ARBA00009254"/>
    </source>
</evidence>
<dbReference type="GO" id="GO:0006412">
    <property type="term" value="P:translation"/>
    <property type="evidence" value="ECO:0007669"/>
    <property type="project" value="UniProtKB-UniRule"/>
</dbReference>
<dbReference type="eggNOG" id="arCOG00785">
    <property type="taxonomic scope" value="Archaea"/>
</dbReference>
<accession>A8MDC2</accession>
<dbReference type="GO" id="GO:0003735">
    <property type="term" value="F:structural constituent of ribosome"/>
    <property type="evidence" value="ECO:0007669"/>
    <property type="project" value="InterPro"/>
</dbReference>
<proteinExistence type="inferred from homology"/>
<evidence type="ECO:0000313" key="5">
    <source>
        <dbReference type="EMBL" id="ABW01778.1"/>
    </source>
</evidence>
<dbReference type="Pfam" id="PF00831">
    <property type="entry name" value="Ribosomal_L29"/>
    <property type="match status" value="1"/>
</dbReference>
<dbReference type="STRING" id="397948.Cmaq_0946"/>
<evidence type="ECO:0000256" key="3">
    <source>
        <dbReference type="ARBA" id="ARBA00023274"/>
    </source>
</evidence>
<dbReference type="NCBIfam" id="TIGR00012">
    <property type="entry name" value="L29"/>
    <property type="match status" value="1"/>
</dbReference>
<comment type="similarity">
    <text evidence="1 4">Belongs to the universal ribosomal protein uL29 family.</text>
</comment>
<gene>
    <name evidence="4" type="primary">rpl29</name>
    <name evidence="5" type="ordered locus">Cmaq_0946</name>
</gene>
<evidence type="ECO:0000256" key="2">
    <source>
        <dbReference type="ARBA" id="ARBA00022980"/>
    </source>
</evidence>
<organism evidence="5 6">
    <name type="scientific">Caldivirga maquilingensis (strain ATCC 700844 / DSM 13496 / JCM 10307 / IC-167)</name>
    <dbReference type="NCBI Taxonomy" id="397948"/>
    <lineage>
        <taxon>Archaea</taxon>
        <taxon>Thermoproteota</taxon>
        <taxon>Thermoprotei</taxon>
        <taxon>Thermoproteales</taxon>
        <taxon>Thermoproteaceae</taxon>
        <taxon>Caldivirga</taxon>
    </lineage>
</organism>
<name>A8MDC2_CALMQ</name>
<dbReference type="Proteomes" id="UP000001137">
    <property type="component" value="Chromosome"/>
</dbReference>
<keyword evidence="3 4" id="KW-0687">Ribonucleoprotein</keyword>
<dbReference type="GO" id="GO:1990904">
    <property type="term" value="C:ribonucleoprotein complex"/>
    <property type="evidence" value="ECO:0007669"/>
    <property type="project" value="UniProtKB-KW"/>
</dbReference>
<dbReference type="KEGG" id="cma:Cmaq_0946"/>
<dbReference type="RefSeq" id="WP_012185997.1">
    <property type="nucleotide sequence ID" value="NC_009954.1"/>
</dbReference>
<dbReference type="InterPro" id="IPR018254">
    <property type="entry name" value="Ribosomal_uL29_CS"/>
</dbReference>
<keyword evidence="2 4" id="KW-0689">Ribosomal protein</keyword>
<keyword evidence="6" id="KW-1185">Reference proteome</keyword>
<dbReference type="AlphaFoldDB" id="A8MDC2"/>
<protein>
    <recommendedName>
        <fullName evidence="4">Large ribosomal subunit protein uL29</fullName>
    </recommendedName>
</protein>
<dbReference type="Gene3D" id="1.10.10.10">
    <property type="entry name" value="Winged helix-like DNA-binding domain superfamily/Winged helix DNA-binding domain"/>
    <property type="match status" value="1"/>
</dbReference>
<reference evidence="5 6" key="1">
    <citation type="submission" date="2007-10" db="EMBL/GenBank/DDBJ databases">
        <title>Complete sequence of Caldivirga maquilingensis IC-167.</title>
        <authorList>
            <consortium name="US DOE Joint Genome Institute"/>
            <person name="Copeland A."/>
            <person name="Lucas S."/>
            <person name="Lapidus A."/>
            <person name="Barry K."/>
            <person name="Glavina del Rio T."/>
            <person name="Dalin E."/>
            <person name="Tice H."/>
            <person name="Pitluck S."/>
            <person name="Saunders E."/>
            <person name="Brettin T."/>
            <person name="Bruce D."/>
            <person name="Detter J.C."/>
            <person name="Han C."/>
            <person name="Schmutz J."/>
            <person name="Larimer F."/>
            <person name="Land M."/>
            <person name="Hauser L."/>
            <person name="Kyrpides N."/>
            <person name="Ivanova N."/>
            <person name="Biddle J.F."/>
            <person name="Zhang Z."/>
            <person name="Fitz-Gibbon S.T."/>
            <person name="Lowe T.M."/>
            <person name="Saltikov C."/>
            <person name="House C.H."/>
            <person name="Richardson P."/>
        </authorList>
    </citation>
    <scope>NUCLEOTIDE SEQUENCE [LARGE SCALE GENOMIC DNA]</scope>
    <source>
        <strain evidence="6">ATCC 700844 / DSM 13496 / JCM 10307 / IC-167</strain>
    </source>
</reference>
<dbReference type="GO" id="GO:0005840">
    <property type="term" value="C:ribosome"/>
    <property type="evidence" value="ECO:0007669"/>
    <property type="project" value="UniProtKB-KW"/>
</dbReference>
<evidence type="ECO:0000313" key="6">
    <source>
        <dbReference type="Proteomes" id="UP000001137"/>
    </source>
</evidence>
<dbReference type="CDD" id="cd00427">
    <property type="entry name" value="Ribosomal_L29_HIP"/>
    <property type="match status" value="1"/>
</dbReference>
<dbReference type="PROSITE" id="PS00579">
    <property type="entry name" value="RIBOSOMAL_L29"/>
    <property type="match status" value="1"/>
</dbReference>
<evidence type="ECO:0000256" key="4">
    <source>
        <dbReference type="HAMAP-Rule" id="MF_00374"/>
    </source>
</evidence>
<sequence>MPEKVKLRDLKNMSREDRLRLLNELRSELIRLETQRGRGVVDNPGRMRYVRRLIARILTIEHETELNDLRNRINELVKKGVSYDKVSMQLGIKKSTLRRILRVTKPSTSTKPTQQ</sequence>
<dbReference type="GeneID" id="89223032"/>
<dbReference type="InterPro" id="IPR001854">
    <property type="entry name" value="Ribosomal_uL29"/>
</dbReference>
<dbReference type="EMBL" id="CP000852">
    <property type="protein sequence ID" value="ABW01778.1"/>
    <property type="molecule type" value="Genomic_DNA"/>
</dbReference>
<dbReference type="InterPro" id="IPR036049">
    <property type="entry name" value="Ribosomal_uL29_sf"/>
</dbReference>